<dbReference type="HOGENOM" id="CLU_201552_0_0_2"/>
<organism evidence="1 2">
    <name type="scientific">Saccharolobus islandicus (strain L.S.2.15 / Lassen #1)</name>
    <name type="common">Sulfolobus islandicus</name>
    <dbReference type="NCBI Taxonomy" id="429572"/>
    <lineage>
        <taxon>Archaea</taxon>
        <taxon>Thermoproteota</taxon>
        <taxon>Thermoprotei</taxon>
        <taxon>Sulfolobales</taxon>
        <taxon>Sulfolobaceae</taxon>
        <taxon>Saccharolobus</taxon>
    </lineage>
</organism>
<dbReference type="AlphaFoldDB" id="C3MJK5"/>
<reference evidence="1 2" key="1">
    <citation type="journal article" date="2009" name="Proc. Natl. Acad. Sci. U.S.A.">
        <title>Biogeography of the Sulfolobus islandicus pan-genome.</title>
        <authorList>
            <person name="Reno M.L."/>
            <person name="Held N.L."/>
            <person name="Fields C.J."/>
            <person name="Burke P.V."/>
            <person name="Whitaker R.J."/>
        </authorList>
    </citation>
    <scope>NUCLEOTIDE SEQUENCE [LARGE SCALE GENOMIC DNA]</scope>
    <source>
        <strain evidence="2">L.S.2.15 / Lassen #1</strain>
    </source>
</reference>
<name>C3MJK5_SACI2</name>
<dbReference type="KEGG" id="sis:LS215_0130"/>
<dbReference type="EMBL" id="CP001399">
    <property type="protein sequence ID" value="ACP34283.1"/>
    <property type="molecule type" value="Genomic_DNA"/>
</dbReference>
<accession>C3MJK5</accession>
<gene>
    <name evidence="1" type="ordered locus">LS215_0130</name>
</gene>
<evidence type="ECO:0000313" key="2">
    <source>
        <dbReference type="Proteomes" id="UP000001747"/>
    </source>
</evidence>
<sequence length="53" mass="6415">MDLWGKAKDLIKGNVITKVVDEMWTYLYRNARAFYKWAFTRYVYTSISIKFIV</sequence>
<evidence type="ECO:0000313" key="1">
    <source>
        <dbReference type="EMBL" id="ACP34283.1"/>
    </source>
</evidence>
<proteinExistence type="predicted"/>
<dbReference type="Proteomes" id="UP000001747">
    <property type="component" value="Chromosome"/>
</dbReference>
<protein>
    <submittedName>
        <fullName evidence="1">Conserved hypothetical insertion element protein</fullName>
    </submittedName>
</protein>